<accession>A0A4D6HFP6</accession>
<dbReference type="EMBL" id="CP031310">
    <property type="protein sequence ID" value="QCC52610.1"/>
    <property type="molecule type" value="Genomic_DNA"/>
</dbReference>
<feature type="compositionally biased region" description="Acidic residues" evidence="1">
    <location>
        <begin position="459"/>
        <end position="489"/>
    </location>
</feature>
<evidence type="ECO:0008006" key="4">
    <source>
        <dbReference type="Google" id="ProtNLM"/>
    </source>
</evidence>
<keyword evidence="3" id="KW-1185">Reference proteome</keyword>
<feature type="compositionally biased region" description="Polar residues" evidence="1">
    <location>
        <begin position="443"/>
        <end position="455"/>
    </location>
</feature>
<dbReference type="RefSeq" id="WP_049992937.1">
    <property type="nucleotide sequence ID" value="NZ_CP031310.1"/>
</dbReference>
<feature type="compositionally biased region" description="Low complexity" evidence="1">
    <location>
        <begin position="337"/>
        <end position="359"/>
    </location>
</feature>
<dbReference type="OrthoDB" id="214631at2157"/>
<evidence type="ECO:0000256" key="1">
    <source>
        <dbReference type="SAM" id="MobiDB-lite"/>
    </source>
</evidence>
<dbReference type="Gene3D" id="1.10.10.10">
    <property type="entry name" value="Winged helix-like DNA-binding domain superfamily/Winged helix DNA-binding domain"/>
    <property type="match status" value="1"/>
</dbReference>
<organism evidence="2 3">
    <name type="scientific">Halapricum salinum</name>
    <dbReference type="NCBI Taxonomy" id="1457250"/>
    <lineage>
        <taxon>Archaea</taxon>
        <taxon>Methanobacteriati</taxon>
        <taxon>Methanobacteriota</taxon>
        <taxon>Stenosarchaea group</taxon>
        <taxon>Halobacteria</taxon>
        <taxon>Halobacteriales</taxon>
        <taxon>Haloarculaceae</taxon>
        <taxon>Halapricum</taxon>
    </lineage>
</organism>
<feature type="region of interest" description="Disordered" evidence="1">
    <location>
        <begin position="225"/>
        <end position="489"/>
    </location>
</feature>
<feature type="compositionally biased region" description="Low complexity" evidence="1">
    <location>
        <begin position="415"/>
        <end position="441"/>
    </location>
</feature>
<gene>
    <name evidence="2" type="ORF">DV733_15840</name>
</gene>
<feature type="compositionally biased region" description="Low complexity" evidence="1">
    <location>
        <begin position="249"/>
        <end position="263"/>
    </location>
</feature>
<feature type="compositionally biased region" description="Acidic residues" evidence="1">
    <location>
        <begin position="395"/>
        <end position="414"/>
    </location>
</feature>
<dbReference type="Proteomes" id="UP000296706">
    <property type="component" value="Chromosome"/>
</dbReference>
<dbReference type="InterPro" id="IPR036388">
    <property type="entry name" value="WH-like_DNA-bd_sf"/>
</dbReference>
<sequence length="550" mass="56766">MSDSEDGGPGRRETAYRLFASEFEDADFSYAESDEERTPNYVVTPTGARINRLFVVGVLTEVTPVSDDVLRARVVDPTGAFVVYAGQYQPEAQAFLDRAEPPTFVAVSGKARTFQPEDSDVTYTSIRPESVNEVDADTRDRWVVQTAEQTLARIADVASALQSDVRGDELRSALDADGVSEGLAAGIPLAIDHYGTGGAYLQALRETALDAVRVVAGEIDEVEDRSVAPDATGEVDLSALTDRHLDTSGATPAEPGAESPAGAVDEAIESTAEADSRAGSAAEAANSEPEQESAVTAESTSDETAASTSSEPSEASSSQPAAAGSESAADTSETDTADTPSTSAAETAATETDASGSTADSEDIGDFEPGEFDLDEETREEVESEYGTEFQSGTEVEEPGEADIETPDPEDVEAAESAGAPAGAADAEAAPDSAGAPAGDESATPSESAATTDAVTETPETDTEAGADEEAGEVDATDADEEDVSGADLEDAVMDAMRDLDDGEGADREGVIAAVVEQTGADPGDVEEAIQEALMNGRCYEPDDETLTPI</sequence>
<proteinExistence type="predicted"/>
<protein>
    <recommendedName>
        <fullName evidence="4">Rpa-associated protein</fullName>
    </recommendedName>
</protein>
<dbReference type="STRING" id="1457250.GCA_000755225_02046"/>
<evidence type="ECO:0000313" key="3">
    <source>
        <dbReference type="Proteomes" id="UP000296706"/>
    </source>
</evidence>
<evidence type="ECO:0000313" key="2">
    <source>
        <dbReference type="EMBL" id="QCC52610.1"/>
    </source>
</evidence>
<name>A0A4D6HFP6_9EURY</name>
<dbReference type="AlphaFoldDB" id="A0A4D6HFP6"/>
<feature type="compositionally biased region" description="Low complexity" evidence="1">
    <location>
        <begin position="277"/>
        <end position="331"/>
    </location>
</feature>
<feature type="compositionally biased region" description="Acidic residues" evidence="1">
    <location>
        <begin position="360"/>
        <end position="386"/>
    </location>
</feature>
<dbReference type="KEGG" id="hsn:DV733_15840"/>
<reference evidence="2 3" key="1">
    <citation type="journal article" date="2019" name="Nat. Commun.">
        <title>A new type of DNA phosphorothioation-based antiviral system in archaea.</title>
        <authorList>
            <person name="Xiong L."/>
            <person name="Liu S."/>
            <person name="Chen S."/>
            <person name="Xiao Y."/>
            <person name="Zhu B."/>
            <person name="Gao Y."/>
            <person name="Zhang Y."/>
            <person name="Chen B."/>
            <person name="Luo J."/>
            <person name="Deng Z."/>
            <person name="Chen X."/>
            <person name="Wang L."/>
            <person name="Chen S."/>
        </authorList>
    </citation>
    <scope>NUCLEOTIDE SEQUENCE [LARGE SCALE GENOMIC DNA]</scope>
    <source>
        <strain evidence="2 3">CBA1105</strain>
    </source>
</reference>
<dbReference type="GeneID" id="39849362"/>